<organism evidence="1 2">
    <name type="scientific">Nonomuraea rosea</name>
    <dbReference type="NCBI Taxonomy" id="638574"/>
    <lineage>
        <taxon>Bacteria</taxon>
        <taxon>Bacillati</taxon>
        <taxon>Actinomycetota</taxon>
        <taxon>Actinomycetes</taxon>
        <taxon>Streptosporangiales</taxon>
        <taxon>Streptosporangiaceae</taxon>
        <taxon>Nonomuraea</taxon>
    </lineage>
</organism>
<keyword evidence="2" id="KW-1185">Reference proteome</keyword>
<comment type="caution">
    <text evidence="1">The sequence shown here is derived from an EMBL/GenBank/DDBJ whole genome shotgun (WGS) entry which is preliminary data.</text>
</comment>
<evidence type="ECO:0000313" key="1">
    <source>
        <dbReference type="EMBL" id="GAA3613049.1"/>
    </source>
</evidence>
<proteinExistence type="predicted"/>
<sequence length="111" mass="11602">MTGLPLSGRRALPEALFASVPAAGVLALGMHTTEENEARAWYDSLHTVGVEGQGLATPLTSPDPLRSTPCRCPRSHSATRVLTLVPHGWLRNLVAKHGAGGTGAGDCFDDC</sequence>
<evidence type="ECO:0000313" key="2">
    <source>
        <dbReference type="Proteomes" id="UP001500630"/>
    </source>
</evidence>
<dbReference type="Proteomes" id="UP001500630">
    <property type="component" value="Unassembled WGS sequence"/>
</dbReference>
<reference evidence="2" key="1">
    <citation type="journal article" date="2019" name="Int. J. Syst. Evol. Microbiol.">
        <title>The Global Catalogue of Microorganisms (GCM) 10K type strain sequencing project: providing services to taxonomists for standard genome sequencing and annotation.</title>
        <authorList>
            <consortium name="The Broad Institute Genomics Platform"/>
            <consortium name="The Broad Institute Genome Sequencing Center for Infectious Disease"/>
            <person name="Wu L."/>
            <person name="Ma J."/>
        </authorList>
    </citation>
    <scope>NUCLEOTIDE SEQUENCE [LARGE SCALE GENOMIC DNA]</scope>
    <source>
        <strain evidence="2">JCM 17326</strain>
    </source>
</reference>
<dbReference type="EMBL" id="BAABDQ010000049">
    <property type="protein sequence ID" value="GAA3613049.1"/>
    <property type="molecule type" value="Genomic_DNA"/>
</dbReference>
<accession>A0ABP6ZKV1</accession>
<protein>
    <submittedName>
        <fullName evidence="1">Uncharacterized protein</fullName>
    </submittedName>
</protein>
<gene>
    <name evidence="1" type="ORF">GCM10022419_117610</name>
</gene>
<name>A0ABP6ZKV1_9ACTN</name>